<evidence type="ECO:0000256" key="2">
    <source>
        <dbReference type="ARBA" id="ARBA00022527"/>
    </source>
</evidence>
<dbReference type="EMBL" id="JAAIUW010000010">
    <property type="protein sequence ID" value="KAF7813209.1"/>
    <property type="molecule type" value="Genomic_DNA"/>
</dbReference>
<evidence type="ECO:0000256" key="7">
    <source>
        <dbReference type="ARBA" id="ARBA00047899"/>
    </source>
</evidence>
<evidence type="ECO:0000256" key="1">
    <source>
        <dbReference type="ARBA" id="ARBA00012513"/>
    </source>
</evidence>
<evidence type="ECO:0000259" key="10">
    <source>
        <dbReference type="PROSITE" id="PS50011"/>
    </source>
</evidence>
<proteinExistence type="predicted"/>
<name>A0A834TAM2_9FABA</name>
<evidence type="ECO:0000256" key="3">
    <source>
        <dbReference type="ARBA" id="ARBA00022679"/>
    </source>
</evidence>
<dbReference type="InterPro" id="IPR000719">
    <property type="entry name" value="Prot_kinase_dom"/>
</dbReference>
<sequence>MPSSLSPPSTVVAVDPYPPCSIFLLAFLCFRSSRNRTTPSSSDSPSKPPPHRFSYSLLRHATASFSTLIGHGGFGPVFSGSLPSTRKPIAVKLMDSTSLQGEREFHNELLFASKLHYSPHVVVPTGFAAVKARRRFLLVYELMPNGNLQDALLRRKSPELRNWKKRFAIIIDIARGIRYLHHSCDPPVIHGDIKPSNILLDASFSAKIGDYGLARLKSESQFDVESETFSNSGVEETESISISINTEPSPETEEEEANLGKPKKFDWWFEGRSRSVNESSSTKYGINSTPSMRGTVCYVAPEYNYEITEKCDVYGFGVLILVMVSGRRPLEAAAAASGGSPLSELQRGNLLSWARHCARNGKLLEIVDESLKSLDTEEALLCMKVALLCLLKSPSRRPSMEEVVGMLCGEVEPPPLPAEYSPSPPPPRSRFPFKCERNER</sequence>
<dbReference type="FunFam" id="1.10.510.10:FF:001023">
    <property type="entry name" value="Os07g0541700 protein"/>
    <property type="match status" value="1"/>
</dbReference>
<dbReference type="SUPFAM" id="SSF56112">
    <property type="entry name" value="Protein kinase-like (PK-like)"/>
    <property type="match status" value="1"/>
</dbReference>
<dbReference type="OrthoDB" id="626167at2759"/>
<evidence type="ECO:0000256" key="5">
    <source>
        <dbReference type="ARBA" id="ARBA00022777"/>
    </source>
</evidence>
<feature type="compositionally biased region" description="Pro residues" evidence="9">
    <location>
        <begin position="415"/>
        <end position="429"/>
    </location>
</feature>
<dbReference type="PANTHER" id="PTHR46821:SF7">
    <property type="entry name" value="PROTEIN KINASE SUPERFAMILY PROTEIN"/>
    <property type="match status" value="1"/>
</dbReference>
<organism evidence="11 12">
    <name type="scientific">Senna tora</name>
    <dbReference type="NCBI Taxonomy" id="362788"/>
    <lineage>
        <taxon>Eukaryota</taxon>
        <taxon>Viridiplantae</taxon>
        <taxon>Streptophyta</taxon>
        <taxon>Embryophyta</taxon>
        <taxon>Tracheophyta</taxon>
        <taxon>Spermatophyta</taxon>
        <taxon>Magnoliopsida</taxon>
        <taxon>eudicotyledons</taxon>
        <taxon>Gunneridae</taxon>
        <taxon>Pentapetalae</taxon>
        <taxon>rosids</taxon>
        <taxon>fabids</taxon>
        <taxon>Fabales</taxon>
        <taxon>Fabaceae</taxon>
        <taxon>Caesalpinioideae</taxon>
        <taxon>Cassia clade</taxon>
        <taxon>Senna</taxon>
    </lineage>
</organism>
<dbReference type="InterPro" id="IPR008271">
    <property type="entry name" value="Ser/Thr_kinase_AS"/>
</dbReference>
<dbReference type="InterPro" id="IPR011009">
    <property type="entry name" value="Kinase-like_dom_sf"/>
</dbReference>
<feature type="region of interest" description="Disordered" evidence="9">
    <location>
        <begin position="237"/>
        <end position="260"/>
    </location>
</feature>
<keyword evidence="12" id="KW-1185">Reference proteome</keyword>
<dbReference type="EC" id="2.7.11.1" evidence="1"/>
<keyword evidence="11" id="KW-0675">Receptor</keyword>
<comment type="catalytic activity">
    <reaction evidence="7">
        <text>L-threonyl-[protein] + ATP = O-phospho-L-threonyl-[protein] + ADP + H(+)</text>
        <dbReference type="Rhea" id="RHEA:46608"/>
        <dbReference type="Rhea" id="RHEA-COMP:11060"/>
        <dbReference type="Rhea" id="RHEA-COMP:11605"/>
        <dbReference type="ChEBI" id="CHEBI:15378"/>
        <dbReference type="ChEBI" id="CHEBI:30013"/>
        <dbReference type="ChEBI" id="CHEBI:30616"/>
        <dbReference type="ChEBI" id="CHEBI:61977"/>
        <dbReference type="ChEBI" id="CHEBI:456216"/>
        <dbReference type="EC" id="2.7.11.1"/>
    </reaction>
</comment>
<reference evidence="11" key="1">
    <citation type="submission" date="2020-09" db="EMBL/GenBank/DDBJ databases">
        <title>Genome-Enabled Discovery of Anthraquinone Biosynthesis in Senna tora.</title>
        <authorList>
            <person name="Kang S.-H."/>
            <person name="Pandey R.P."/>
            <person name="Lee C.-M."/>
            <person name="Sim J.-S."/>
            <person name="Jeong J.-T."/>
            <person name="Choi B.-S."/>
            <person name="Jung M."/>
            <person name="Ginzburg D."/>
            <person name="Zhao K."/>
            <person name="Won S.Y."/>
            <person name="Oh T.-J."/>
            <person name="Yu Y."/>
            <person name="Kim N.-H."/>
            <person name="Lee O.R."/>
            <person name="Lee T.-H."/>
            <person name="Bashyal P."/>
            <person name="Kim T.-S."/>
            <person name="Lee W.-H."/>
            <person name="Kawkins C."/>
            <person name="Kim C.-K."/>
            <person name="Kim J.S."/>
            <person name="Ahn B.O."/>
            <person name="Rhee S.Y."/>
            <person name="Sohng J.K."/>
        </authorList>
    </citation>
    <scope>NUCLEOTIDE SEQUENCE</scope>
    <source>
        <tissue evidence="11">Leaf</tissue>
    </source>
</reference>
<dbReference type="Pfam" id="PF07714">
    <property type="entry name" value="PK_Tyr_Ser-Thr"/>
    <property type="match status" value="1"/>
</dbReference>
<evidence type="ECO:0000256" key="4">
    <source>
        <dbReference type="ARBA" id="ARBA00022741"/>
    </source>
</evidence>
<gene>
    <name evidence="11" type="ORF">G2W53_034185</name>
</gene>
<comment type="catalytic activity">
    <reaction evidence="8">
        <text>L-seryl-[protein] + ATP = O-phospho-L-seryl-[protein] + ADP + H(+)</text>
        <dbReference type="Rhea" id="RHEA:17989"/>
        <dbReference type="Rhea" id="RHEA-COMP:9863"/>
        <dbReference type="Rhea" id="RHEA-COMP:11604"/>
        <dbReference type="ChEBI" id="CHEBI:15378"/>
        <dbReference type="ChEBI" id="CHEBI:29999"/>
        <dbReference type="ChEBI" id="CHEBI:30616"/>
        <dbReference type="ChEBI" id="CHEBI:83421"/>
        <dbReference type="ChEBI" id="CHEBI:456216"/>
        <dbReference type="EC" id="2.7.11.1"/>
    </reaction>
</comment>
<evidence type="ECO:0000313" key="12">
    <source>
        <dbReference type="Proteomes" id="UP000634136"/>
    </source>
</evidence>
<feature type="domain" description="Protein kinase" evidence="10">
    <location>
        <begin position="63"/>
        <end position="416"/>
    </location>
</feature>
<evidence type="ECO:0000313" key="11">
    <source>
        <dbReference type="EMBL" id="KAF7813209.1"/>
    </source>
</evidence>
<dbReference type="PROSITE" id="PS50011">
    <property type="entry name" value="PROTEIN_KINASE_DOM"/>
    <property type="match status" value="1"/>
</dbReference>
<keyword evidence="4" id="KW-0547">Nucleotide-binding</keyword>
<keyword evidence="5 11" id="KW-0418">Kinase</keyword>
<dbReference type="AlphaFoldDB" id="A0A834TAM2"/>
<keyword evidence="2" id="KW-0723">Serine/threonine-protein kinase</keyword>
<evidence type="ECO:0000256" key="9">
    <source>
        <dbReference type="SAM" id="MobiDB-lite"/>
    </source>
</evidence>
<dbReference type="PANTHER" id="PTHR46821">
    <property type="entry name" value="OS07G0586332 PROTEIN"/>
    <property type="match status" value="1"/>
</dbReference>
<dbReference type="Gene3D" id="3.30.200.20">
    <property type="entry name" value="Phosphorylase Kinase, domain 1"/>
    <property type="match status" value="1"/>
</dbReference>
<dbReference type="PROSITE" id="PS00108">
    <property type="entry name" value="PROTEIN_KINASE_ST"/>
    <property type="match status" value="1"/>
</dbReference>
<keyword evidence="6" id="KW-0067">ATP-binding</keyword>
<dbReference type="Gene3D" id="1.10.510.10">
    <property type="entry name" value="Transferase(Phosphotransferase) domain 1"/>
    <property type="match status" value="1"/>
</dbReference>
<dbReference type="SMART" id="SM00220">
    <property type="entry name" value="S_TKc"/>
    <property type="match status" value="1"/>
</dbReference>
<feature type="region of interest" description="Disordered" evidence="9">
    <location>
        <begin position="415"/>
        <end position="440"/>
    </location>
</feature>
<dbReference type="GO" id="GO:0005524">
    <property type="term" value="F:ATP binding"/>
    <property type="evidence" value="ECO:0007669"/>
    <property type="project" value="UniProtKB-KW"/>
</dbReference>
<protein>
    <recommendedName>
        <fullName evidence="1">non-specific serine/threonine protein kinase</fullName>
        <ecNumber evidence="1">2.7.11.1</ecNumber>
    </recommendedName>
</protein>
<comment type="caution">
    <text evidence="11">The sequence shown here is derived from an EMBL/GenBank/DDBJ whole genome shotgun (WGS) entry which is preliminary data.</text>
</comment>
<dbReference type="InterPro" id="IPR001245">
    <property type="entry name" value="Ser-Thr/Tyr_kinase_cat_dom"/>
</dbReference>
<accession>A0A834TAM2</accession>
<keyword evidence="3" id="KW-0808">Transferase</keyword>
<evidence type="ECO:0000256" key="8">
    <source>
        <dbReference type="ARBA" id="ARBA00048679"/>
    </source>
</evidence>
<dbReference type="InterPro" id="IPR044576">
    <property type="entry name" value="At4g25390-like"/>
</dbReference>
<dbReference type="GO" id="GO:0004674">
    <property type="term" value="F:protein serine/threonine kinase activity"/>
    <property type="evidence" value="ECO:0007669"/>
    <property type="project" value="UniProtKB-KW"/>
</dbReference>
<evidence type="ECO:0000256" key="6">
    <source>
        <dbReference type="ARBA" id="ARBA00022840"/>
    </source>
</evidence>
<dbReference type="Proteomes" id="UP000634136">
    <property type="component" value="Unassembled WGS sequence"/>
</dbReference>